<evidence type="ECO:0000256" key="2">
    <source>
        <dbReference type="PROSITE-ProRule" id="PRU00176"/>
    </source>
</evidence>
<protein>
    <recommendedName>
        <fullName evidence="4">RRM domain-containing protein</fullName>
    </recommendedName>
</protein>
<dbReference type="Gene3D" id="3.30.70.330">
    <property type="match status" value="1"/>
</dbReference>
<feature type="region of interest" description="Disordered" evidence="3">
    <location>
        <begin position="1"/>
        <end position="43"/>
    </location>
</feature>
<dbReference type="GO" id="GO:0005634">
    <property type="term" value="C:nucleus"/>
    <property type="evidence" value="ECO:0007669"/>
    <property type="project" value="TreeGrafter"/>
</dbReference>
<dbReference type="SMART" id="SM00360">
    <property type="entry name" value="RRM"/>
    <property type="match status" value="1"/>
</dbReference>
<evidence type="ECO:0000313" key="6">
    <source>
        <dbReference type="Proteomes" id="UP000094043"/>
    </source>
</evidence>
<reference evidence="5" key="3">
    <citation type="submission" date="2024-01" db="EMBL/GenBank/DDBJ databases">
        <authorList>
            <person name="Coelho M.A."/>
            <person name="David-Palma M."/>
            <person name="Shea T."/>
            <person name="Sun S."/>
            <person name="Cuomo C.A."/>
            <person name="Heitman J."/>
        </authorList>
    </citation>
    <scope>NUCLEOTIDE SEQUENCE</scope>
    <source>
        <strain evidence="5">CBS 7841</strain>
    </source>
</reference>
<dbReference type="PANTHER" id="PTHR19965:SF35">
    <property type="entry name" value="RNA ANNEALING PROTEIN YRA1"/>
    <property type="match status" value="1"/>
</dbReference>
<dbReference type="RefSeq" id="XP_066067058.1">
    <property type="nucleotide sequence ID" value="XM_066210961.1"/>
</dbReference>
<dbReference type="GO" id="GO:0003729">
    <property type="term" value="F:mRNA binding"/>
    <property type="evidence" value="ECO:0007669"/>
    <property type="project" value="TreeGrafter"/>
</dbReference>
<dbReference type="EMBL" id="CP143785">
    <property type="protein sequence ID" value="WVN86358.1"/>
    <property type="molecule type" value="Genomic_DNA"/>
</dbReference>
<reference evidence="5" key="2">
    <citation type="journal article" date="2022" name="Elife">
        <title>Obligate sexual reproduction of a homothallic fungus closely related to the Cryptococcus pathogenic species complex.</title>
        <authorList>
            <person name="Passer A.R."/>
            <person name="Clancey S.A."/>
            <person name="Shea T."/>
            <person name="David-Palma M."/>
            <person name="Averette A.F."/>
            <person name="Boekhout T."/>
            <person name="Porcel B.M."/>
            <person name="Nowrousian M."/>
            <person name="Cuomo C.A."/>
            <person name="Sun S."/>
            <person name="Heitman J."/>
            <person name="Coelho M.A."/>
        </authorList>
    </citation>
    <scope>NUCLEOTIDE SEQUENCE</scope>
    <source>
        <strain evidence="5">CBS 7841</strain>
    </source>
</reference>
<dbReference type="Pfam" id="PF00076">
    <property type="entry name" value="RRM_1"/>
    <property type="match status" value="1"/>
</dbReference>
<dbReference type="InterPro" id="IPR051229">
    <property type="entry name" value="ALYREF_mRNA_export"/>
</dbReference>
<dbReference type="InterPro" id="IPR000504">
    <property type="entry name" value="RRM_dom"/>
</dbReference>
<dbReference type="AlphaFoldDB" id="A0AAJ8JQ46"/>
<dbReference type="Proteomes" id="UP000094043">
    <property type="component" value="Chromosome 2"/>
</dbReference>
<keyword evidence="1 2" id="KW-0694">RNA-binding</keyword>
<dbReference type="InterPro" id="IPR035979">
    <property type="entry name" value="RBD_domain_sf"/>
</dbReference>
<organism evidence="5 6">
    <name type="scientific">Cryptococcus depauperatus CBS 7841</name>
    <dbReference type="NCBI Taxonomy" id="1295531"/>
    <lineage>
        <taxon>Eukaryota</taxon>
        <taxon>Fungi</taxon>
        <taxon>Dikarya</taxon>
        <taxon>Basidiomycota</taxon>
        <taxon>Agaricomycotina</taxon>
        <taxon>Tremellomycetes</taxon>
        <taxon>Tremellales</taxon>
        <taxon>Cryptococcaceae</taxon>
        <taxon>Cryptococcus</taxon>
    </lineage>
</organism>
<feature type="region of interest" description="Disordered" evidence="3">
    <location>
        <begin position="143"/>
        <end position="192"/>
    </location>
</feature>
<evidence type="ECO:0000313" key="5">
    <source>
        <dbReference type="EMBL" id="WVN86358.1"/>
    </source>
</evidence>
<dbReference type="GeneID" id="91085734"/>
<dbReference type="InterPro" id="IPR012677">
    <property type="entry name" value="Nucleotide-bd_a/b_plait_sf"/>
</dbReference>
<sequence length="192" mass="20649">MASKMDIDRSLDEIIASKPKPNRSKQGGARRGGAASGARARYTSTVPKGTSVIQTPLGAEVYKIIISNLPGDVTEPAVRDLMQSTVGPVKTVRMSFTSTGKSTGVATVVFKNRGDARKAHASCEIIDNQRPMKVELIVDPNQSLAGRVAPPPSQPQRRRAQQAAKPRNPRPVKKTAEQLDAEMAEYKQTSTA</sequence>
<evidence type="ECO:0000256" key="3">
    <source>
        <dbReference type="SAM" id="MobiDB-lite"/>
    </source>
</evidence>
<accession>A0AAJ8JQ46</accession>
<proteinExistence type="predicted"/>
<dbReference type="PANTHER" id="PTHR19965">
    <property type="entry name" value="RNA AND EXPORT FACTOR BINDING PROTEIN"/>
    <property type="match status" value="1"/>
</dbReference>
<evidence type="ECO:0000256" key="1">
    <source>
        <dbReference type="ARBA" id="ARBA00022884"/>
    </source>
</evidence>
<keyword evidence="6" id="KW-1185">Reference proteome</keyword>
<feature type="compositionally biased region" description="Basic and acidic residues" evidence="3">
    <location>
        <begin position="1"/>
        <end position="12"/>
    </location>
</feature>
<reference evidence="5" key="1">
    <citation type="submission" date="2016-06" db="EMBL/GenBank/DDBJ databases">
        <authorList>
            <person name="Cuomo C."/>
            <person name="Litvintseva A."/>
            <person name="Heitman J."/>
            <person name="Chen Y."/>
            <person name="Sun S."/>
            <person name="Springer D."/>
            <person name="Dromer F."/>
            <person name="Young S."/>
            <person name="Zeng Q."/>
            <person name="Chapman S."/>
            <person name="Gujja S."/>
            <person name="Saif S."/>
            <person name="Birren B."/>
        </authorList>
    </citation>
    <scope>NUCLEOTIDE SEQUENCE</scope>
    <source>
        <strain evidence="5">CBS 7841</strain>
    </source>
</reference>
<dbReference type="PROSITE" id="PS50102">
    <property type="entry name" value="RRM"/>
    <property type="match status" value="1"/>
</dbReference>
<dbReference type="SUPFAM" id="SSF54928">
    <property type="entry name" value="RNA-binding domain, RBD"/>
    <property type="match status" value="1"/>
</dbReference>
<gene>
    <name evidence="5" type="ORF">L203_101521</name>
</gene>
<name>A0AAJ8JQ46_9TREE</name>
<evidence type="ECO:0000259" key="4">
    <source>
        <dbReference type="PROSITE" id="PS50102"/>
    </source>
</evidence>
<dbReference type="KEGG" id="cdep:91085734"/>
<feature type="domain" description="RRM" evidence="4">
    <location>
        <begin position="62"/>
        <end position="139"/>
    </location>
</feature>